<comment type="caution">
    <text evidence="1">The sequence shown here is derived from an EMBL/GenBank/DDBJ whole genome shotgun (WGS) entry which is preliminary data.</text>
</comment>
<dbReference type="AlphaFoldDB" id="A0A2V2NDR0"/>
<dbReference type="Gene3D" id="3.30.530.20">
    <property type="match status" value="1"/>
</dbReference>
<proteinExistence type="predicted"/>
<protein>
    <submittedName>
        <fullName evidence="1">SRPBCC family protein</fullName>
    </submittedName>
</protein>
<evidence type="ECO:0000313" key="1">
    <source>
        <dbReference type="EMBL" id="PWR74558.1"/>
    </source>
</evidence>
<evidence type="ECO:0000313" key="2">
    <source>
        <dbReference type="Proteomes" id="UP000245934"/>
    </source>
</evidence>
<gene>
    <name evidence="1" type="ORF">DLD82_08925</name>
</gene>
<reference evidence="1 2" key="1">
    <citation type="submission" date="2018-05" db="EMBL/GenBank/DDBJ databases">
        <title>Draft genome of Methanospirillum stamsii Pt1.</title>
        <authorList>
            <person name="Dueholm M.S."/>
            <person name="Nielsen P.H."/>
            <person name="Bakmann L.F."/>
            <person name="Otzen D.E."/>
        </authorList>
    </citation>
    <scope>NUCLEOTIDE SEQUENCE [LARGE SCALE GENOMIC DNA]</scope>
    <source>
        <strain evidence="1 2">Pt1</strain>
    </source>
</reference>
<dbReference type="InterPro" id="IPR023393">
    <property type="entry name" value="START-like_dom_sf"/>
</dbReference>
<name>A0A2V2NDR0_9EURY</name>
<dbReference type="GeneID" id="97607936"/>
<dbReference type="Proteomes" id="UP000245934">
    <property type="component" value="Unassembled WGS sequence"/>
</dbReference>
<dbReference type="EMBL" id="QGMZ01000017">
    <property type="protein sequence ID" value="PWR74558.1"/>
    <property type="molecule type" value="Genomic_DNA"/>
</dbReference>
<accession>A0A2V2NDR0</accession>
<sequence length="160" mass="18285">MISLEDSIEINTTVDHLYDWLMNLDRNFPKWNANHGKFLKVTGGNAVGDIIYFEECVEGIWYKIRGKITVIEKKDDFFTIEFSTMSGIGTITFIGQKSDAGCIFTHIERFGSRRPLVGGLINFMLFKVLARKKANFELILKDMKEDNGNLKALLEEPKAK</sequence>
<dbReference type="RefSeq" id="WP_109940777.1">
    <property type="nucleotide sequence ID" value="NZ_CP176366.1"/>
</dbReference>
<keyword evidence="2" id="KW-1185">Reference proteome</keyword>
<organism evidence="1 2">
    <name type="scientific">Methanospirillum stamsii</name>
    <dbReference type="NCBI Taxonomy" id="1277351"/>
    <lineage>
        <taxon>Archaea</taxon>
        <taxon>Methanobacteriati</taxon>
        <taxon>Methanobacteriota</taxon>
        <taxon>Stenosarchaea group</taxon>
        <taxon>Methanomicrobia</taxon>
        <taxon>Methanomicrobiales</taxon>
        <taxon>Methanospirillaceae</taxon>
        <taxon>Methanospirillum</taxon>
    </lineage>
</organism>
<dbReference type="OrthoDB" id="358860at2157"/>
<dbReference type="SUPFAM" id="SSF55961">
    <property type="entry name" value="Bet v1-like"/>
    <property type="match status" value="1"/>
</dbReference>
<dbReference type="CDD" id="cd07812">
    <property type="entry name" value="SRPBCC"/>
    <property type="match status" value="1"/>
</dbReference>